<evidence type="ECO:0000256" key="5">
    <source>
        <dbReference type="SAM" id="Phobius"/>
    </source>
</evidence>
<dbReference type="GO" id="GO:0016020">
    <property type="term" value="C:membrane"/>
    <property type="evidence" value="ECO:0007669"/>
    <property type="project" value="UniProtKB-SubCell"/>
</dbReference>
<feature type="domain" description="Peptidase S54 rhomboid" evidence="6">
    <location>
        <begin position="47"/>
        <end position="180"/>
    </location>
</feature>
<keyword evidence="3 5" id="KW-1133">Transmembrane helix</keyword>
<dbReference type="Gene3D" id="1.20.1540.10">
    <property type="entry name" value="Rhomboid-like"/>
    <property type="match status" value="1"/>
</dbReference>
<gene>
    <name evidence="7" type="ordered locus">AXY_07440</name>
</gene>
<dbReference type="Proteomes" id="UP000006294">
    <property type="component" value="Chromosome"/>
</dbReference>
<dbReference type="KEGG" id="axl:AXY_07440"/>
<accession>K0J2T6</accession>
<dbReference type="AlphaFoldDB" id="K0J2T6"/>
<proteinExistence type="predicted"/>
<evidence type="ECO:0000256" key="2">
    <source>
        <dbReference type="ARBA" id="ARBA00022692"/>
    </source>
</evidence>
<evidence type="ECO:0000313" key="8">
    <source>
        <dbReference type="Proteomes" id="UP000006294"/>
    </source>
</evidence>
<keyword evidence="2 5" id="KW-0812">Transmembrane</keyword>
<name>K0J2T6_AMPXN</name>
<organism evidence="7 8">
    <name type="scientific">Amphibacillus xylanus (strain ATCC 51415 / DSM 6626 / JCM 7361 / LMG 17667 / NBRC 15112 / Ep01)</name>
    <dbReference type="NCBI Taxonomy" id="698758"/>
    <lineage>
        <taxon>Bacteria</taxon>
        <taxon>Bacillati</taxon>
        <taxon>Bacillota</taxon>
        <taxon>Bacilli</taxon>
        <taxon>Bacillales</taxon>
        <taxon>Bacillaceae</taxon>
        <taxon>Amphibacillus</taxon>
    </lineage>
</organism>
<evidence type="ECO:0000256" key="1">
    <source>
        <dbReference type="ARBA" id="ARBA00004141"/>
    </source>
</evidence>
<protein>
    <recommendedName>
        <fullName evidence="6">Peptidase S54 rhomboid domain-containing protein</fullName>
    </recommendedName>
</protein>
<dbReference type="RefSeq" id="WP_015009481.1">
    <property type="nucleotide sequence ID" value="NC_018704.1"/>
</dbReference>
<dbReference type="STRING" id="698758.AXY_07440"/>
<dbReference type="InterPro" id="IPR035952">
    <property type="entry name" value="Rhomboid-like_sf"/>
</dbReference>
<dbReference type="InterPro" id="IPR022764">
    <property type="entry name" value="Peptidase_S54_rhomboid_dom"/>
</dbReference>
<reference evidence="7 8" key="1">
    <citation type="submission" date="2011-01" db="EMBL/GenBank/DDBJ databases">
        <title>Whole genome sequence of Amphibacillus xylinus NBRC 15112.</title>
        <authorList>
            <person name="Nakazawa H."/>
            <person name="Katano Y."/>
            <person name="Nakamura S."/>
            <person name="Sasagawa M."/>
            <person name="Fukada J."/>
            <person name="Arai T."/>
            <person name="Sasakura N."/>
            <person name="Mochizuki D."/>
            <person name="Hosoyama A."/>
            <person name="Harada K."/>
            <person name="Horikawa H."/>
            <person name="Kato Y."/>
            <person name="Harada T."/>
            <person name="Sasaki K."/>
            <person name="Sekiguchi M."/>
            <person name="Hodoyama M."/>
            <person name="Nishiko R."/>
            <person name="Narita H."/>
            <person name="Hanamaki A."/>
            <person name="Hata C."/>
            <person name="Konno Y."/>
            <person name="Niimura Y."/>
            <person name="Yamazaki S."/>
            <person name="Fujita N."/>
        </authorList>
    </citation>
    <scope>NUCLEOTIDE SEQUENCE [LARGE SCALE GENOMIC DNA]</scope>
    <source>
        <strain evidence="8">ATCC 51415 / DSM 6626 / JCM 7361 / LMG 17667 / NBRC 15112 / Ep01</strain>
    </source>
</reference>
<dbReference type="OrthoDB" id="9813074at2"/>
<dbReference type="PANTHER" id="PTHR43066">
    <property type="entry name" value="RHOMBOID-RELATED PROTEIN"/>
    <property type="match status" value="1"/>
</dbReference>
<dbReference type="Pfam" id="PF01694">
    <property type="entry name" value="Rhomboid"/>
    <property type="match status" value="1"/>
</dbReference>
<evidence type="ECO:0000259" key="6">
    <source>
        <dbReference type="Pfam" id="PF01694"/>
    </source>
</evidence>
<feature type="transmembrane region" description="Helical" evidence="5">
    <location>
        <begin position="56"/>
        <end position="75"/>
    </location>
</feature>
<feature type="transmembrane region" description="Helical" evidence="5">
    <location>
        <begin position="87"/>
        <end position="106"/>
    </location>
</feature>
<keyword evidence="8" id="KW-1185">Reference proteome</keyword>
<dbReference type="GO" id="GO:0004252">
    <property type="term" value="F:serine-type endopeptidase activity"/>
    <property type="evidence" value="ECO:0007669"/>
    <property type="project" value="InterPro"/>
</dbReference>
<comment type="subcellular location">
    <subcellularLocation>
        <location evidence="1">Membrane</location>
        <topology evidence="1">Multi-pass membrane protein</topology>
    </subcellularLocation>
</comment>
<feature type="transmembrane region" description="Helical" evidence="5">
    <location>
        <begin position="112"/>
        <end position="133"/>
    </location>
</feature>
<keyword evidence="4 5" id="KW-0472">Membrane</keyword>
<dbReference type="EMBL" id="AP012050">
    <property type="protein sequence ID" value="BAM46876.1"/>
    <property type="molecule type" value="Genomic_DNA"/>
</dbReference>
<evidence type="ECO:0000256" key="4">
    <source>
        <dbReference type="ARBA" id="ARBA00023136"/>
    </source>
</evidence>
<sequence length="188" mass="21397">MKRRIDWSIIFVIIMVLAFVVSKTDWFDYDLQSIAGFIGGQEISVSSLWKSITTQWLHDSVYHLLVNVIVLLYLSHELQKYNSTRKIFLIYISGMIFVALVLFVFAKEEILYLGSSGAIAALLGSQMIHLYLSDDKRHKANAIEVSLLFLGLTIVIPHISILMHLAGFIVGLVFELICSRKRSVTFEQ</sequence>
<feature type="transmembrane region" description="Helical" evidence="5">
    <location>
        <begin position="145"/>
        <end position="174"/>
    </location>
</feature>
<dbReference type="SUPFAM" id="SSF144091">
    <property type="entry name" value="Rhomboid-like"/>
    <property type="match status" value="1"/>
</dbReference>
<dbReference type="HOGENOM" id="CLU_1438322_0_0_9"/>
<feature type="transmembrane region" description="Helical" evidence="5">
    <location>
        <begin position="7"/>
        <end position="24"/>
    </location>
</feature>
<evidence type="ECO:0000313" key="7">
    <source>
        <dbReference type="EMBL" id="BAM46876.1"/>
    </source>
</evidence>
<dbReference type="eggNOG" id="COG0705">
    <property type="taxonomic scope" value="Bacteria"/>
</dbReference>
<evidence type="ECO:0000256" key="3">
    <source>
        <dbReference type="ARBA" id="ARBA00022989"/>
    </source>
</evidence>